<reference evidence="2 3" key="1">
    <citation type="submission" date="2016-10" db="EMBL/GenBank/DDBJ databases">
        <authorList>
            <person name="de Groot N.N."/>
        </authorList>
    </citation>
    <scope>NUCLEOTIDE SEQUENCE [LARGE SCALE GENOMIC DNA]</scope>
    <source>
        <strain evidence="2 3">CGMCC 1.10238</strain>
    </source>
</reference>
<evidence type="ECO:0000313" key="2">
    <source>
        <dbReference type="EMBL" id="SEN46796.1"/>
    </source>
</evidence>
<dbReference type="STRING" id="1333845.SAMN04487895_101625"/>
<dbReference type="EMBL" id="FODH01000001">
    <property type="protein sequence ID" value="SEN46796.1"/>
    <property type="molecule type" value="Genomic_DNA"/>
</dbReference>
<dbReference type="RefSeq" id="WP_036588252.1">
    <property type="nucleotide sequence ID" value="NZ_CP076607.1"/>
</dbReference>
<dbReference type="OrthoDB" id="3035204at2"/>
<evidence type="ECO:0000313" key="4">
    <source>
        <dbReference type="Proteomes" id="UP000683429"/>
    </source>
</evidence>
<accession>A0A1H8GS63</accession>
<evidence type="ECO:0000313" key="3">
    <source>
        <dbReference type="Proteomes" id="UP000198809"/>
    </source>
</evidence>
<protein>
    <submittedName>
        <fullName evidence="2">Uncharacterized protein</fullName>
    </submittedName>
</protein>
<gene>
    <name evidence="1" type="ORF">KP014_20665</name>
    <name evidence="2" type="ORF">SAMN04487895_101625</name>
</gene>
<reference evidence="1 4" key="2">
    <citation type="submission" date="2021-06" db="EMBL/GenBank/DDBJ databases">
        <title>Whole genome sequence of Paenibacillus sophorae DSM23020 for comparative genomics.</title>
        <authorList>
            <person name="Kim M.-J."/>
            <person name="Lee G."/>
            <person name="Shin J.-H."/>
        </authorList>
    </citation>
    <scope>NUCLEOTIDE SEQUENCE [LARGE SCALE GENOMIC DNA]</scope>
    <source>
        <strain evidence="1 4">DSM 23020</strain>
    </source>
</reference>
<dbReference type="Proteomes" id="UP000683429">
    <property type="component" value="Chromosome"/>
</dbReference>
<keyword evidence="4" id="KW-1185">Reference proteome</keyword>
<dbReference type="AlphaFoldDB" id="A0A1H8GS63"/>
<dbReference type="EMBL" id="CP076607">
    <property type="protein sequence ID" value="QWU14322.1"/>
    <property type="molecule type" value="Genomic_DNA"/>
</dbReference>
<name>A0A1H8GS63_9BACL</name>
<evidence type="ECO:0000313" key="1">
    <source>
        <dbReference type="EMBL" id="QWU14322.1"/>
    </source>
</evidence>
<proteinExistence type="predicted"/>
<organism evidence="2 3">
    <name type="scientific">Paenibacillus sophorae</name>
    <dbReference type="NCBI Taxonomy" id="1333845"/>
    <lineage>
        <taxon>Bacteria</taxon>
        <taxon>Bacillati</taxon>
        <taxon>Bacillota</taxon>
        <taxon>Bacilli</taxon>
        <taxon>Bacillales</taxon>
        <taxon>Paenibacillaceae</taxon>
        <taxon>Paenibacillus</taxon>
    </lineage>
</organism>
<sequence>MDIFECVQTQVDKIVNEKYKDNEEPPIFTVSLLYEKEETGGKDVDHKIILTIQHCGLAFSKVIFPQTKHRFGYESLEEEMKYMYNKTM</sequence>
<dbReference type="Proteomes" id="UP000198809">
    <property type="component" value="Unassembled WGS sequence"/>
</dbReference>